<dbReference type="PANTHER" id="PTHR30195:SF15">
    <property type="entry name" value="TYPE I RESTRICTION ENZYME HINDI ENDONUCLEASE SUBUNIT"/>
    <property type="match status" value="1"/>
</dbReference>
<dbReference type="GO" id="GO:0009307">
    <property type="term" value="P:DNA restriction-modification system"/>
    <property type="evidence" value="ECO:0007669"/>
    <property type="project" value="UniProtKB-KW"/>
</dbReference>
<dbReference type="GO" id="GO:0003677">
    <property type="term" value="F:DNA binding"/>
    <property type="evidence" value="ECO:0007669"/>
    <property type="project" value="UniProtKB-KW"/>
</dbReference>
<evidence type="ECO:0000256" key="9">
    <source>
        <dbReference type="ARBA" id="ARBA00022840"/>
    </source>
</evidence>
<evidence type="ECO:0000256" key="2">
    <source>
        <dbReference type="ARBA" id="ARBA00008598"/>
    </source>
</evidence>
<dbReference type="EMBL" id="CABL01000005">
    <property type="protein sequence ID" value="CBH75072.1"/>
    <property type="molecule type" value="Genomic_DNA"/>
</dbReference>
<comment type="similarity">
    <text evidence="2">Belongs to the HsdR family.</text>
</comment>
<dbReference type="SUPFAM" id="SSF52540">
    <property type="entry name" value="P-loop containing nucleoside triphosphate hydrolases"/>
    <property type="match status" value="2"/>
</dbReference>
<dbReference type="CDD" id="cd18030">
    <property type="entry name" value="DEXHc_RE_I_HsdR"/>
    <property type="match status" value="1"/>
</dbReference>
<dbReference type="EC" id="3.1.21.3" evidence="3"/>
<dbReference type="InterPro" id="IPR021810">
    <property type="entry name" value="T1RH-like_C"/>
</dbReference>
<dbReference type="Pfam" id="PF22679">
    <property type="entry name" value="T1R_D3-like"/>
    <property type="match status" value="1"/>
</dbReference>
<reference evidence="12" key="1">
    <citation type="submission" date="2009-10" db="EMBL/GenBank/DDBJ databases">
        <title>Diversity of trophic interactions inside an arsenic-rich microbial ecosystem.</title>
        <authorList>
            <person name="Bertin P.N."/>
            <person name="Heinrich-Salmeron A."/>
            <person name="Pelletier E."/>
            <person name="Goulhen-Chollet F."/>
            <person name="Arsene-Ploetze F."/>
            <person name="Gallien S."/>
            <person name="Calteau A."/>
            <person name="Vallenet D."/>
            <person name="Casiot C."/>
            <person name="Chane-Woon-Ming B."/>
            <person name="Giloteaux L."/>
            <person name="Barakat M."/>
            <person name="Bonnefoy V."/>
            <person name="Bruneel O."/>
            <person name="Chandler M."/>
            <person name="Cleiss J."/>
            <person name="Duran R."/>
            <person name="Elbaz-Poulichet F."/>
            <person name="Fonknechten N."/>
            <person name="Lauga B."/>
            <person name="Mornico D."/>
            <person name="Ortet P."/>
            <person name="Schaeffer C."/>
            <person name="Siguier P."/>
            <person name="Alexander Thil Smith A."/>
            <person name="Van Dorsselaer A."/>
            <person name="Weissenbach J."/>
            <person name="Medigue C."/>
            <person name="Le Paslier D."/>
        </authorList>
    </citation>
    <scope>NUCLEOTIDE SEQUENCE</scope>
</reference>
<dbReference type="SMART" id="SM00487">
    <property type="entry name" value="DEXDc"/>
    <property type="match status" value="1"/>
</dbReference>
<keyword evidence="5" id="KW-0547">Nucleotide-binding</keyword>
<dbReference type="Gene3D" id="3.40.50.300">
    <property type="entry name" value="P-loop containing nucleotide triphosphate hydrolases"/>
    <property type="match status" value="3"/>
</dbReference>
<dbReference type="Gene3D" id="3.90.1570.50">
    <property type="match status" value="1"/>
</dbReference>
<dbReference type="NCBIfam" id="TIGR00348">
    <property type="entry name" value="hsdR"/>
    <property type="match status" value="1"/>
</dbReference>
<dbReference type="GO" id="GO:0005524">
    <property type="term" value="F:ATP binding"/>
    <property type="evidence" value="ECO:0007669"/>
    <property type="project" value="UniProtKB-KW"/>
</dbReference>
<dbReference type="CDD" id="cd18800">
    <property type="entry name" value="SF2_C_EcoR124I-like"/>
    <property type="match status" value="1"/>
</dbReference>
<gene>
    <name evidence="12" type="primary">hsdR</name>
    <name evidence="12" type="ORF">CARN1_0247</name>
</gene>
<keyword evidence="6" id="KW-0680">Restriction system</keyword>
<keyword evidence="7" id="KW-0255">Endonuclease</keyword>
<comment type="caution">
    <text evidence="12">The sequence shown here is derived from an EMBL/GenBank/DDBJ whole genome shotgun (WGS) entry which is preliminary data.</text>
</comment>
<evidence type="ECO:0000313" key="12">
    <source>
        <dbReference type="EMBL" id="CBH75072.1"/>
    </source>
</evidence>
<organism evidence="12">
    <name type="scientific">mine drainage metagenome</name>
    <dbReference type="NCBI Taxonomy" id="410659"/>
    <lineage>
        <taxon>unclassified sequences</taxon>
        <taxon>metagenomes</taxon>
        <taxon>ecological metagenomes</taxon>
    </lineage>
</organism>
<keyword evidence="4" id="KW-0540">Nuclease</keyword>
<keyword evidence="10" id="KW-0238">DNA-binding</keyword>
<evidence type="ECO:0000256" key="4">
    <source>
        <dbReference type="ARBA" id="ARBA00022722"/>
    </source>
</evidence>
<dbReference type="InterPro" id="IPR027417">
    <property type="entry name" value="P-loop_NTPase"/>
</dbReference>
<dbReference type="InterPro" id="IPR055180">
    <property type="entry name" value="HsdR_RecA-like_helicase_dom_2"/>
</dbReference>
<dbReference type="InterPro" id="IPR014001">
    <property type="entry name" value="Helicase_ATP-bd"/>
</dbReference>
<sequence>MAGYLNEDDVELYAIEMLAGLGYAYLPGAEIAPDGSHEERKSFKDAILVERLRAAIARLNPNLPPSAREDALRKVIVHETTDLVLNNTRFHRFLIEGVDVEYSDGSGSVRYAKARIIDFADPEANDWLAVNQYTIKEEAGERRPDLLVFINGLPIALFEFKNPTDPKATILSAFNQLQTYKHDLPGLLAYNELLVVADGTHARMGALTADWERFSAWKREDGATVPVEIEPLVNEVFEKRRLLDILRSFVLFESTTPANKILAAYHQYYGVNKAVERAIAATAAGGDRRIGVFWHTQGSGKSLSMTFYASKIAQQPELENPTLVVLTDRNDLDDQLFGQFMRCAEFLRQTPEQAESREALRTALAVASGNIIFTTIQKFLPETAGERYPAVTERRNVIVIADEAHRSQYGFGAHMDEGSGKLTYGLARHLHDALPNASFIGFTGTPVELTDHNTRTVFGNYIDVYDVRRAVEDGSTVPIYYEARVVNVDLDAKKVSYLDESFEDITEGQEEDEKRRAASRWSQIEALIGADARIEEIAGDIVEHFERRQKGFDFEGKAMIVCMSRRICARLYQAIVARRPEWHDDSDERGVLKVVMTGSAADEPALQRHIRNKSRRRAIEKRFKDPADALKLVIVRDMWLTGFDVPALHTMYVDKPMKGHSLVQAIARVNRVFKTKAGGLVVDYFGIMADLKSALATYADSGGKGDPVLDEEDAVAVLQRDYETVREMFHGFPYQAYLEGNTAAKMLGLNKGADHILGLEDGKSRFLRACESLAKGFSLASTSAYARGIADEVAFFRGVRATIVKVSGGAGQSLEEIDLALQQLVSEAVGARGIVDVLAQSGIARPDISVFSDEFLDELAGVEQRNLAREMLERLLRDEIKVRSRRNAVQARKFSDMLVEAIARYENRSLTTVQLIEHLIEFAKELRDEPKRAEAMGLSEDELAFYDALAQSKSAVEVLGDETLRTIARELLKGIRENATIDWSLREGVRAAVRLRIKKLLRKYKYPPDATENATDQVLEQAELLCRDAA</sequence>
<comment type="catalytic activity">
    <reaction evidence="1">
        <text>Endonucleolytic cleavage of DNA to give random double-stranded fragments with terminal 5'-phosphates, ATP is simultaneously hydrolyzed.</text>
        <dbReference type="EC" id="3.1.21.3"/>
    </reaction>
</comment>
<dbReference type="GO" id="GO:0009035">
    <property type="term" value="F:type I site-specific deoxyribonuclease activity"/>
    <property type="evidence" value="ECO:0007669"/>
    <property type="project" value="UniProtKB-EC"/>
</dbReference>
<evidence type="ECO:0000256" key="5">
    <source>
        <dbReference type="ARBA" id="ARBA00022741"/>
    </source>
</evidence>
<dbReference type="InterPro" id="IPR004473">
    <property type="entry name" value="Restrct_endonuc_typeI_HsdR"/>
</dbReference>
<keyword evidence="9" id="KW-0067">ATP-binding</keyword>
<accession>E6PF36</accession>
<evidence type="ECO:0000256" key="1">
    <source>
        <dbReference type="ARBA" id="ARBA00000851"/>
    </source>
</evidence>
<proteinExistence type="inferred from homology"/>
<dbReference type="InterPro" id="IPR040980">
    <property type="entry name" value="SWI2_SNF2"/>
</dbReference>
<dbReference type="AlphaFoldDB" id="E6PF36"/>
<dbReference type="CDD" id="cd22332">
    <property type="entry name" value="HsdR_N"/>
    <property type="match status" value="1"/>
</dbReference>
<dbReference type="InterPro" id="IPR051268">
    <property type="entry name" value="Type-I_R_enzyme_R_subunit"/>
</dbReference>
<feature type="domain" description="Helicase ATP-binding" evidence="11">
    <location>
        <begin position="282"/>
        <end position="464"/>
    </location>
</feature>
<evidence type="ECO:0000259" key="11">
    <source>
        <dbReference type="PROSITE" id="PS51192"/>
    </source>
</evidence>
<dbReference type="PROSITE" id="PS51192">
    <property type="entry name" value="HELICASE_ATP_BIND_1"/>
    <property type="match status" value="1"/>
</dbReference>
<dbReference type="PANTHER" id="PTHR30195">
    <property type="entry name" value="TYPE I SITE-SPECIFIC DEOXYRIBONUCLEASE PROTEIN SUBUNIT M AND R"/>
    <property type="match status" value="1"/>
</dbReference>
<evidence type="ECO:0000256" key="6">
    <source>
        <dbReference type="ARBA" id="ARBA00022747"/>
    </source>
</evidence>
<dbReference type="Pfam" id="PF18766">
    <property type="entry name" value="SWI2_SNF2"/>
    <property type="match status" value="1"/>
</dbReference>
<evidence type="ECO:0000256" key="7">
    <source>
        <dbReference type="ARBA" id="ARBA00022759"/>
    </source>
</evidence>
<dbReference type="InterPro" id="IPR007409">
    <property type="entry name" value="Restrct_endonuc_type1_HsdR_N"/>
</dbReference>
<dbReference type="Pfam" id="PF11867">
    <property type="entry name" value="T1RH-like_C"/>
    <property type="match status" value="1"/>
</dbReference>
<keyword evidence="8 12" id="KW-0378">Hydrolase</keyword>
<evidence type="ECO:0000256" key="8">
    <source>
        <dbReference type="ARBA" id="ARBA00022801"/>
    </source>
</evidence>
<protein>
    <recommendedName>
        <fullName evidence="3">type I site-specific deoxyribonuclease</fullName>
        <ecNumber evidence="3">3.1.21.3</ecNumber>
    </recommendedName>
</protein>
<name>E6PF36_9ZZZZ</name>
<dbReference type="Pfam" id="PF04313">
    <property type="entry name" value="HSDR_N"/>
    <property type="match status" value="1"/>
</dbReference>
<evidence type="ECO:0000256" key="10">
    <source>
        <dbReference type="ARBA" id="ARBA00023125"/>
    </source>
</evidence>
<evidence type="ECO:0000256" key="3">
    <source>
        <dbReference type="ARBA" id="ARBA00012654"/>
    </source>
</evidence>